<gene>
    <name evidence="3" type="ORF">A2957_00480</name>
</gene>
<organism evidence="3 4">
    <name type="scientific">Candidatus Roizmanbacteria bacterium RIFCSPLOWO2_01_FULL_38_11</name>
    <dbReference type="NCBI Taxonomy" id="1802060"/>
    <lineage>
        <taxon>Bacteria</taxon>
        <taxon>Candidatus Roizmaniibacteriota</taxon>
    </lineage>
</organism>
<comment type="caution">
    <text evidence="3">The sequence shown here is derived from an EMBL/GenBank/DDBJ whole genome shotgun (WGS) entry which is preliminary data.</text>
</comment>
<keyword evidence="1" id="KW-0067">ATP-binding</keyword>
<dbReference type="GO" id="GO:0046872">
    <property type="term" value="F:metal ion binding"/>
    <property type="evidence" value="ECO:0007669"/>
    <property type="project" value="InterPro"/>
</dbReference>
<dbReference type="InterPro" id="IPR003806">
    <property type="entry name" value="ATP-grasp_PylC-type"/>
</dbReference>
<dbReference type="EMBL" id="MGAK01000028">
    <property type="protein sequence ID" value="OGK43883.1"/>
    <property type="molecule type" value="Genomic_DNA"/>
</dbReference>
<evidence type="ECO:0000259" key="2">
    <source>
        <dbReference type="PROSITE" id="PS50975"/>
    </source>
</evidence>
<dbReference type="PROSITE" id="PS50975">
    <property type="entry name" value="ATP_GRASP"/>
    <property type="match status" value="1"/>
</dbReference>
<dbReference type="AlphaFoldDB" id="A0A1F7IKL7"/>
<dbReference type="Gene3D" id="3.30.470.20">
    <property type="entry name" value="ATP-grasp fold, B domain"/>
    <property type="match status" value="1"/>
</dbReference>
<proteinExistence type="predicted"/>
<evidence type="ECO:0000256" key="1">
    <source>
        <dbReference type="PROSITE-ProRule" id="PRU00409"/>
    </source>
</evidence>
<dbReference type="SUPFAM" id="SSF56059">
    <property type="entry name" value="Glutathione synthetase ATP-binding domain-like"/>
    <property type="match status" value="1"/>
</dbReference>
<accession>A0A1F7IKL7</accession>
<feature type="domain" description="ATP-grasp" evidence="2">
    <location>
        <begin position="124"/>
        <end position="315"/>
    </location>
</feature>
<sequence length="435" mass="50912">MNIGFFPSSLETFFTHSDRKLYSSFLFVNKTSREYQWIHSLELKEMKLIPYVLTTNKSFSSLTYEEIIADENFTLKCREFNINFIVAPYKISKKMNQWSMDQNIGFVSVSHTHQEKLDDKIWFDTFLKKYTIRKPQTISSSFIKTINVKKRIAIQEPHSEGSEGTFIVNNQENLDSLLETKKISLHKKYLVREFIPGPVYGISIFISKSLISLSSLRQQIFDHYLERTDEFIGIQWLLLKDLRNNERKEIHQVFTNLSKKLLKDGFEGLLSFDFILYRGKCYVLECNPRFTSATVQILAHQELINNIDVVNKDILNHIDCSQKINPITKIAQIPNAVYSGSTLFIKAFKKSAIKKTFNNGLYSLIDEKITFISPNVSGFRKDKHTLIFYSEMDVNEKYKDGEIIADIYSNFKLYETSGKLNTYGKRLIDFYNYYE</sequence>
<protein>
    <recommendedName>
        <fullName evidence="2">ATP-grasp domain-containing protein</fullName>
    </recommendedName>
</protein>
<dbReference type="STRING" id="1802060.A2957_00480"/>
<dbReference type="Proteomes" id="UP000179072">
    <property type="component" value="Unassembled WGS sequence"/>
</dbReference>
<evidence type="ECO:0000313" key="3">
    <source>
        <dbReference type="EMBL" id="OGK43883.1"/>
    </source>
</evidence>
<reference evidence="3 4" key="1">
    <citation type="journal article" date="2016" name="Nat. Commun.">
        <title>Thousands of microbial genomes shed light on interconnected biogeochemical processes in an aquifer system.</title>
        <authorList>
            <person name="Anantharaman K."/>
            <person name="Brown C.T."/>
            <person name="Hug L.A."/>
            <person name="Sharon I."/>
            <person name="Castelle C.J."/>
            <person name="Probst A.J."/>
            <person name="Thomas B.C."/>
            <person name="Singh A."/>
            <person name="Wilkins M.J."/>
            <person name="Karaoz U."/>
            <person name="Brodie E.L."/>
            <person name="Williams K.H."/>
            <person name="Hubbard S.S."/>
            <person name="Banfield J.F."/>
        </authorList>
    </citation>
    <scope>NUCLEOTIDE SEQUENCE [LARGE SCALE GENOMIC DNA]</scope>
</reference>
<name>A0A1F7IKL7_9BACT</name>
<evidence type="ECO:0000313" key="4">
    <source>
        <dbReference type="Proteomes" id="UP000179072"/>
    </source>
</evidence>
<keyword evidence="1" id="KW-0547">Nucleotide-binding</keyword>
<dbReference type="InterPro" id="IPR011761">
    <property type="entry name" value="ATP-grasp"/>
</dbReference>
<dbReference type="Pfam" id="PF02655">
    <property type="entry name" value="ATP-grasp_3"/>
    <property type="match status" value="1"/>
</dbReference>
<dbReference type="GO" id="GO:0005524">
    <property type="term" value="F:ATP binding"/>
    <property type="evidence" value="ECO:0007669"/>
    <property type="project" value="UniProtKB-UniRule"/>
</dbReference>